<feature type="transmembrane region" description="Helical" evidence="1">
    <location>
        <begin position="43"/>
        <end position="70"/>
    </location>
</feature>
<dbReference type="AlphaFoldDB" id="V5B9P6"/>
<feature type="transmembrane region" description="Helical" evidence="1">
    <location>
        <begin position="106"/>
        <end position="132"/>
    </location>
</feature>
<gene>
    <name evidence="2" type="ORF">TCDM_09561</name>
</gene>
<evidence type="ECO:0000313" key="3">
    <source>
        <dbReference type="Proteomes" id="UP000017861"/>
    </source>
</evidence>
<feature type="transmembrane region" description="Helical" evidence="1">
    <location>
        <begin position="82"/>
        <end position="100"/>
    </location>
</feature>
<evidence type="ECO:0000313" key="2">
    <source>
        <dbReference type="EMBL" id="ESS62752.1"/>
    </source>
</evidence>
<keyword evidence="1" id="KW-0812">Transmembrane</keyword>
<name>V5B9P6_TRYCR</name>
<dbReference type="Proteomes" id="UP000017861">
    <property type="component" value="Unassembled WGS sequence"/>
</dbReference>
<accession>V5B9P6</accession>
<reference evidence="2 3" key="1">
    <citation type="journal article" date="2014" name="Genome Announc.">
        <title>Trypanosoma cruzi Clone Dm28c Draft Genome Sequence.</title>
        <authorList>
            <person name="Grisard E.C."/>
            <person name="Teixeira S.M."/>
            <person name="de Almeida L.G."/>
            <person name="Stoco P.H."/>
            <person name="Gerber A.L."/>
            <person name="Talavera-Lopez C."/>
            <person name="Lima O.C."/>
            <person name="Andersson B."/>
            <person name="de Vasconcelos A.T."/>
        </authorList>
    </citation>
    <scope>NUCLEOTIDE SEQUENCE [LARGE SCALE GENOMIC DNA]</scope>
    <source>
        <strain evidence="2 3">Dm28c</strain>
    </source>
</reference>
<dbReference type="VEuPathDB" id="TriTrypDB:TCDM_09561"/>
<keyword evidence="1" id="KW-0472">Membrane</keyword>
<comment type="caution">
    <text evidence="2">The sequence shown here is derived from an EMBL/GenBank/DDBJ whole genome shotgun (WGS) entry which is preliminary data.</text>
</comment>
<proteinExistence type="predicted"/>
<evidence type="ECO:0000256" key="1">
    <source>
        <dbReference type="SAM" id="Phobius"/>
    </source>
</evidence>
<sequence>MFLLPVSVTWHASQTHSYAQRPQLFAWTHVYVLVHADWRHLLQLVFCCFYFFTSFFSLLLICCCLFFMCFSCCLHTSGRGEFFSFFNGLFSLIMCLLLFFSFPSLFLPLGAITLDLFFFSTLPSLIVSSALFL</sequence>
<protein>
    <submittedName>
        <fullName evidence="2">Uncharacterized protein</fullName>
    </submittedName>
</protein>
<keyword evidence="1" id="KW-1133">Transmembrane helix</keyword>
<dbReference type="EMBL" id="AYLP01000163">
    <property type="protein sequence ID" value="ESS62752.1"/>
    <property type="molecule type" value="Genomic_DNA"/>
</dbReference>
<organism evidence="2 3">
    <name type="scientific">Trypanosoma cruzi Dm28c</name>
    <dbReference type="NCBI Taxonomy" id="1416333"/>
    <lineage>
        <taxon>Eukaryota</taxon>
        <taxon>Discoba</taxon>
        <taxon>Euglenozoa</taxon>
        <taxon>Kinetoplastea</taxon>
        <taxon>Metakinetoplastina</taxon>
        <taxon>Trypanosomatida</taxon>
        <taxon>Trypanosomatidae</taxon>
        <taxon>Trypanosoma</taxon>
        <taxon>Schizotrypanum</taxon>
    </lineage>
</organism>